<protein>
    <recommendedName>
        <fullName evidence="2">DUF4283 domain-containing protein</fullName>
    </recommendedName>
</protein>
<sequence length="572" mass="61674">MAKNKRKPSSSSTHPKQDTSDAVLALEAQPPTQKVLCSAPSPKTPVLKPIAGGCSPEKYIIYAEEDPGGSLSAGDVSLSSSPERVLVEDCVAEDESNVVEDRSVDGQPNPTPFLEEVISEGPLPAALPDSSTACDKDLGSPKQADPQISGIPQPTENVAGKWRDLFSNNRSSENCSKLIHFSGISNSKSCSLLEEDLDDHYAVWKTCLIGYVAGKYPGFKALNNIISSTWHCNATLTIHASGWLIYKFSNVDDKMAVLGGGPYLVYGRPLLLRLMPEFFDFSSAEMTRVPVWIKLPNLPLSCWSPRCLSKIASVLGKPLQSDRLTSSMSRLSYARVLVEVNLMDDLPPSFQFKLPNGDILTQTVVYETLPKFCKHCKVLNHTTAACPSTTSNHSSDAEHRTRSKLSKPNKVMGHKGSGQSAQQTLDPLQAEVEAVTGGWEVVKGKKSNSRHKETSMTAAPQRVTSCTKDKEVACSNKGKEVARPADDRVRGVESPTHPNTSNEGRISSTVVLIRTEEHCEGTYAGCSVRTGEKVCNEATQKAAPPTSPVVVTRSSSRKSGGSGRRPPISPAG</sequence>
<dbReference type="EMBL" id="JACEGQ020000033">
    <property type="protein sequence ID" value="KAH8479802.1"/>
    <property type="molecule type" value="Genomic_DNA"/>
</dbReference>
<feature type="region of interest" description="Disordered" evidence="1">
    <location>
        <begin position="477"/>
        <end position="508"/>
    </location>
</feature>
<feature type="region of interest" description="Disordered" evidence="1">
    <location>
        <begin position="1"/>
        <end position="27"/>
    </location>
</feature>
<feature type="compositionally biased region" description="Low complexity" evidence="1">
    <location>
        <begin position="541"/>
        <end position="566"/>
    </location>
</feature>
<organism evidence="3 4">
    <name type="scientific">Populus deltoides</name>
    <name type="common">Eastern poplar</name>
    <name type="synonym">Eastern cottonwood</name>
    <dbReference type="NCBI Taxonomy" id="3696"/>
    <lineage>
        <taxon>Eukaryota</taxon>
        <taxon>Viridiplantae</taxon>
        <taxon>Streptophyta</taxon>
        <taxon>Embryophyta</taxon>
        <taxon>Tracheophyta</taxon>
        <taxon>Spermatophyta</taxon>
        <taxon>Magnoliopsida</taxon>
        <taxon>eudicotyledons</taxon>
        <taxon>Gunneridae</taxon>
        <taxon>Pentapetalae</taxon>
        <taxon>rosids</taxon>
        <taxon>fabids</taxon>
        <taxon>Malpighiales</taxon>
        <taxon>Salicaceae</taxon>
        <taxon>Saliceae</taxon>
        <taxon>Populus</taxon>
    </lineage>
</organism>
<reference evidence="3" key="1">
    <citation type="journal article" date="2021" name="J. Hered.">
        <title>Genome Assembly of Salicaceae Populus deltoides (Eastern Cottonwood) I-69 Based on Nanopore Sequencing and Hi-C Technologies.</title>
        <authorList>
            <person name="Bai S."/>
            <person name="Wu H."/>
            <person name="Zhang J."/>
            <person name="Pan Z."/>
            <person name="Zhao W."/>
            <person name="Li Z."/>
            <person name="Tong C."/>
        </authorList>
    </citation>
    <scope>NUCLEOTIDE SEQUENCE</scope>
    <source>
        <tissue evidence="3">Leaf</tissue>
    </source>
</reference>
<feature type="compositionally biased region" description="Basic and acidic residues" evidence="1">
    <location>
        <begin position="477"/>
        <end position="491"/>
    </location>
</feature>
<dbReference type="InterPro" id="IPR040256">
    <property type="entry name" value="At4g02000-like"/>
</dbReference>
<accession>A0A8T2WHF8</accession>
<evidence type="ECO:0000313" key="4">
    <source>
        <dbReference type="Proteomes" id="UP000807159"/>
    </source>
</evidence>
<feature type="compositionally biased region" description="Polar residues" evidence="1">
    <location>
        <begin position="496"/>
        <end position="508"/>
    </location>
</feature>
<feature type="domain" description="DUF4283" evidence="2">
    <location>
        <begin position="202"/>
        <end position="282"/>
    </location>
</feature>
<dbReference type="PANTHER" id="PTHR31286:SF180">
    <property type="entry name" value="OS10G0362600 PROTEIN"/>
    <property type="match status" value="1"/>
</dbReference>
<dbReference type="AlphaFoldDB" id="A0A8T2WHF8"/>
<proteinExistence type="predicted"/>
<feature type="region of interest" description="Disordered" evidence="1">
    <location>
        <begin position="125"/>
        <end position="154"/>
    </location>
</feature>
<name>A0A8T2WHF8_POPDE</name>
<dbReference type="Proteomes" id="UP000807159">
    <property type="component" value="Unassembled WGS sequence"/>
</dbReference>
<evidence type="ECO:0000313" key="3">
    <source>
        <dbReference type="EMBL" id="KAH8479802.1"/>
    </source>
</evidence>
<feature type="region of interest" description="Disordered" evidence="1">
    <location>
        <begin position="537"/>
        <end position="572"/>
    </location>
</feature>
<evidence type="ECO:0000256" key="1">
    <source>
        <dbReference type="SAM" id="MobiDB-lite"/>
    </source>
</evidence>
<gene>
    <name evidence="3" type="ORF">H0E87_031701</name>
</gene>
<feature type="region of interest" description="Disordered" evidence="1">
    <location>
        <begin position="387"/>
        <end position="424"/>
    </location>
</feature>
<evidence type="ECO:0000259" key="2">
    <source>
        <dbReference type="Pfam" id="PF14111"/>
    </source>
</evidence>
<dbReference type="Pfam" id="PF14111">
    <property type="entry name" value="DUF4283"/>
    <property type="match status" value="1"/>
</dbReference>
<comment type="caution">
    <text evidence="3">The sequence shown here is derived from an EMBL/GenBank/DDBJ whole genome shotgun (WGS) entry which is preliminary data.</text>
</comment>
<dbReference type="PANTHER" id="PTHR31286">
    <property type="entry name" value="GLYCINE-RICH CELL WALL STRUCTURAL PROTEIN 1.8-LIKE"/>
    <property type="match status" value="1"/>
</dbReference>
<keyword evidence="4" id="KW-1185">Reference proteome</keyword>
<dbReference type="InterPro" id="IPR025558">
    <property type="entry name" value="DUF4283"/>
</dbReference>